<feature type="compositionally biased region" description="Low complexity" evidence="4">
    <location>
        <begin position="743"/>
        <end position="754"/>
    </location>
</feature>
<dbReference type="PROSITE" id="PS50294">
    <property type="entry name" value="WD_REPEATS_REGION"/>
    <property type="match status" value="1"/>
</dbReference>
<organism evidence="5 6">
    <name type="scientific">Magnusiomyces paraingens</name>
    <dbReference type="NCBI Taxonomy" id="2606893"/>
    <lineage>
        <taxon>Eukaryota</taxon>
        <taxon>Fungi</taxon>
        <taxon>Dikarya</taxon>
        <taxon>Ascomycota</taxon>
        <taxon>Saccharomycotina</taxon>
        <taxon>Dipodascomycetes</taxon>
        <taxon>Dipodascales</taxon>
        <taxon>Dipodascaceae</taxon>
        <taxon>Magnusiomyces</taxon>
    </lineage>
</organism>
<evidence type="ECO:0000256" key="1">
    <source>
        <dbReference type="ARBA" id="ARBA00022574"/>
    </source>
</evidence>
<evidence type="ECO:0000256" key="3">
    <source>
        <dbReference type="PROSITE-ProRule" id="PRU00221"/>
    </source>
</evidence>
<keyword evidence="1 3" id="KW-0853">WD repeat</keyword>
<protein>
    <submittedName>
        <fullName evidence="5">Uncharacterized protein</fullName>
    </submittedName>
</protein>
<dbReference type="Pfam" id="PF11816">
    <property type="entry name" value="DUF3337"/>
    <property type="match status" value="1"/>
</dbReference>
<dbReference type="InterPro" id="IPR051246">
    <property type="entry name" value="WDR48"/>
</dbReference>
<dbReference type="GO" id="GO:0043130">
    <property type="term" value="F:ubiquitin binding"/>
    <property type="evidence" value="ECO:0007669"/>
    <property type="project" value="TreeGrafter"/>
</dbReference>
<feature type="region of interest" description="Disordered" evidence="4">
    <location>
        <begin position="704"/>
        <end position="763"/>
    </location>
</feature>
<dbReference type="RefSeq" id="XP_031852169.1">
    <property type="nucleotide sequence ID" value="XM_031996278.1"/>
</dbReference>
<proteinExistence type="predicted"/>
<accession>A0A5E8B6C4</accession>
<feature type="compositionally biased region" description="Low complexity" evidence="4">
    <location>
        <begin position="158"/>
        <end position="178"/>
    </location>
</feature>
<feature type="region of interest" description="Disordered" evidence="4">
    <location>
        <begin position="92"/>
        <end position="126"/>
    </location>
</feature>
<feature type="compositionally biased region" description="Polar residues" evidence="4">
    <location>
        <begin position="98"/>
        <end position="123"/>
    </location>
</feature>
<dbReference type="Pfam" id="PF00400">
    <property type="entry name" value="WD40"/>
    <property type="match status" value="3"/>
</dbReference>
<dbReference type="SUPFAM" id="SSF50978">
    <property type="entry name" value="WD40 repeat-like"/>
    <property type="match status" value="1"/>
</dbReference>
<dbReference type="PANTHER" id="PTHR19862:SF14">
    <property type="entry name" value="WD REPEAT-CONTAINING PROTEIN 48"/>
    <property type="match status" value="1"/>
</dbReference>
<evidence type="ECO:0000313" key="5">
    <source>
        <dbReference type="EMBL" id="VVT47129.1"/>
    </source>
</evidence>
<feature type="compositionally biased region" description="Pro residues" evidence="4">
    <location>
        <begin position="143"/>
        <end position="157"/>
    </location>
</feature>
<dbReference type="PROSITE" id="PS00678">
    <property type="entry name" value="WD_REPEATS_1"/>
    <property type="match status" value="1"/>
</dbReference>
<dbReference type="InterPro" id="IPR019775">
    <property type="entry name" value="WD40_repeat_CS"/>
</dbReference>
<feature type="region of interest" description="Disordered" evidence="4">
    <location>
        <begin position="139"/>
        <end position="180"/>
    </location>
</feature>
<feature type="repeat" description="WD" evidence="3">
    <location>
        <begin position="272"/>
        <end position="312"/>
    </location>
</feature>
<evidence type="ECO:0000256" key="2">
    <source>
        <dbReference type="ARBA" id="ARBA00022737"/>
    </source>
</evidence>
<dbReference type="PROSITE" id="PS50082">
    <property type="entry name" value="WD_REPEATS_2"/>
    <property type="match status" value="2"/>
</dbReference>
<feature type="region of interest" description="Disordered" evidence="4">
    <location>
        <begin position="920"/>
        <end position="939"/>
    </location>
</feature>
<dbReference type="GeneID" id="43580378"/>
<dbReference type="Proteomes" id="UP000398389">
    <property type="component" value="Unassembled WGS sequence"/>
</dbReference>
<sequence>MARKSSRKLVYTLASHSTPLQGHSLGVNALAVDPNPPPSSSLLLQHPSNSYISPHNDLDPSSISGTLYSAGRDGTIVAWQLHNMDLHSTDYRKLSSDPPDTQISSTLLPINSSTNTIDSSDPSSRALRPSLAAYLAANKSIPIPSPPPPQSQSPPPTTTITTSSSSSSPSSTQPPSTSYATAGQIHTNWVNDILLVNNNQSVLSCSSDLTVKLWTPHTDSQTSIGQHRDYVKCLAAPASIPNPTTVYSAGLDRTIACWDLNRAQQVFSLNVGNNDKGSVYSLAASQSSIIAAGGPDAIVRLWDARTASSSSSQPFASFSGHTDNIRSLLVSDYGDWVLSASSDSTIRLWSVTAGRVLHTFDMHQDSVWSLFSTHPSLQVFYSSDRSGVIAKTDVRNVASDIDEEAVCTIVANEHSGVSKVVQAGSYLWAATSNSCIHRWNDFDTTPYAFNSKFFQDPPKSSSSSTSSSSSIITHFVSTDGAPTLRFNKLDTPPDFSISLEPVFINPAETLQGKIGLIKHQMLSDRRRVLTIDTAGEIVLWDLLRCMSIQSFGTGLDLDSVADHLNNAPPHNGSTSTSNWCQVTTRSGELFVALDENSCFDAEVYADELWPDFGGDAALHQHSEINPTLAQLPSNHLFNLGLVVLRNLLAPLIDAEIAADQDYRQNLQDHVHERKNSNVGVPIAQLTTNSSTVTTTNSSSAIYTTATNSSKSGSKHPGLMGRLRSSFGKNKKDKKDEDEEEETQSAQQVTSASASAPPPQPAEPEEEIVLKDVLEEIHQKYLEQIPPALESNNPFLDVEPTPPPPSLITPPPPTETPILRIPGASKIMISQLMPGSEGLVDLYRGCVQSTAADISKLEAVLPKWIADAVLRNTIVRRSAVKVGLVLVPCSQDEQVAPGIEPLPRVSCTDPPNGNYYYANGGRPTTAVNGGGAPNQTQPPTGSEKLNAYHMFRPHKIAEYVATRFQVERLAVRETELEAPADTWIELLCQGQVIPPAMTLGTVRTRIWRSGGDMVIKYRRREQQQHQQQLQSA</sequence>
<dbReference type="InterPro" id="IPR021772">
    <property type="entry name" value="WDR48/Bun107"/>
</dbReference>
<keyword evidence="6" id="KW-1185">Reference proteome</keyword>
<evidence type="ECO:0000256" key="4">
    <source>
        <dbReference type="SAM" id="MobiDB-lite"/>
    </source>
</evidence>
<dbReference type="OrthoDB" id="2421129at2759"/>
<dbReference type="AlphaFoldDB" id="A0A5E8B6C4"/>
<dbReference type="EMBL" id="CABVLU010000001">
    <property type="protein sequence ID" value="VVT47129.1"/>
    <property type="molecule type" value="Genomic_DNA"/>
</dbReference>
<dbReference type="PANTHER" id="PTHR19862">
    <property type="entry name" value="WD REPEAT-CONTAINING PROTEIN 48"/>
    <property type="match status" value="1"/>
</dbReference>
<feature type="repeat" description="WD" evidence="3">
    <location>
        <begin position="318"/>
        <end position="359"/>
    </location>
</feature>
<dbReference type="Gene3D" id="2.130.10.10">
    <property type="entry name" value="YVTN repeat-like/Quinoprotein amine dehydrogenase"/>
    <property type="match status" value="2"/>
</dbReference>
<gene>
    <name evidence="5" type="ORF">SAPINGB_P001557</name>
</gene>
<dbReference type="InterPro" id="IPR036322">
    <property type="entry name" value="WD40_repeat_dom_sf"/>
</dbReference>
<dbReference type="GO" id="GO:0000724">
    <property type="term" value="P:double-strand break repair via homologous recombination"/>
    <property type="evidence" value="ECO:0007669"/>
    <property type="project" value="TreeGrafter"/>
</dbReference>
<evidence type="ECO:0000313" key="6">
    <source>
        <dbReference type="Proteomes" id="UP000398389"/>
    </source>
</evidence>
<keyword evidence="2" id="KW-0677">Repeat</keyword>
<dbReference type="InterPro" id="IPR001680">
    <property type="entry name" value="WD40_rpt"/>
</dbReference>
<name>A0A5E8B6C4_9ASCO</name>
<dbReference type="SMART" id="SM00320">
    <property type="entry name" value="WD40"/>
    <property type="match status" value="6"/>
</dbReference>
<dbReference type="InterPro" id="IPR015943">
    <property type="entry name" value="WD40/YVTN_repeat-like_dom_sf"/>
</dbReference>
<reference evidence="5 6" key="1">
    <citation type="submission" date="2019-09" db="EMBL/GenBank/DDBJ databases">
        <authorList>
            <person name="Brejova B."/>
        </authorList>
    </citation>
    <scope>NUCLEOTIDE SEQUENCE [LARGE SCALE GENOMIC DNA]</scope>
</reference>